<dbReference type="InterPro" id="IPR003349">
    <property type="entry name" value="JmjN"/>
</dbReference>
<dbReference type="PROSITE" id="PS51183">
    <property type="entry name" value="JMJN"/>
    <property type="match status" value="1"/>
</dbReference>
<dbReference type="Pfam" id="PF02373">
    <property type="entry name" value="JmjC"/>
    <property type="match status" value="1"/>
</dbReference>
<evidence type="ECO:0000313" key="5">
    <source>
        <dbReference type="Proteomes" id="UP001152561"/>
    </source>
</evidence>
<protein>
    <recommendedName>
        <fullName evidence="6">Lysine-specific demethylase JMJ16</fullName>
    </recommendedName>
</protein>
<dbReference type="SMART" id="SM00545">
    <property type="entry name" value="JmjN"/>
    <property type="match status" value="1"/>
</dbReference>
<evidence type="ECO:0008006" key="6">
    <source>
        <dbReference type="Google" id="ProtNLM"/>
    </source>
</evidence>
<dbReference type="SUPFAM" id="SSF51197">
    <property type="entry name" value="Clavaminate synthase-like"/>
    <property type="match status" value="1"/>
</dbReference>
<feature type="region of interest" description="Disordered" evidence="1">
    <location>
        <begin position="714"/>
        <end position="734"/>
    </location>
</feature>
<dbReference type="Pfam" id="PF02928">
    <property type="entry name" value="zf-C5HC2"/>
    <property type="match status" value="1"/>
</dbReference>
<dbReference type="GO" id="GO:0000785">
    <property type="term" value="C:chromatin"/>
    <property type="evidence" value="ECO:0007669"/>
    <property type="project" value="TreeGrafter"/>
</dbReference>
<dbReference type="InterPro" id="IPR004198">
    <property type="entry name" value="Znf_C5HC2"/>
</dbReference>
<keyword evidence="5" id="KW-1185">Reference proteome</keyword>
<feature type="domain" description="JmjN" evidence="2">
    <location>
        <begin position="165"/>
        <end position="206"/>
    </location>
</feature>
<dbReference type="GO" id="GO:0010468">
    <property type="term" value="P:regulation of gene expression"/>
    <property type="evidence" value="ECO:0007669"/>
    <property type="project" value="TreeGrafter"/>
</dbReference>
<sequence>MKIEPNRARFWFKVCSEVLTDGCLIVVDRDIMVKVRVLMGAKRTRSLGESDEGRGFSIPPGFESLTSFTLKKVENSQEGPSQVASTSTIISTGKLKSSVRDRPWILDDRVDHMEEDPECEADKSSTSRAYLPKGVIQGCYHGHNCEKVVARCRPELARIPSLDEAPVFHPTKKEFEDTLKYVASILPHVKNYGICRIVPPSSWIPPCRIEEEATRYGVDTRIQRISDLQSLFLKKRLEGAHKRTNRQQKILNMDLKEFGCSNEQFELESGPKFKLKSFKNYAGYFKRRYFAKNSPSIPDIEGEYWRIIENPTEEIEVLHGNSTETSATQSGFPHRTNPRDVTERTQYVESGWNLNNTPKLQGSLLRFESCNSSSVLLPRLSIGMCFSSNPWRIEDHHLYLLSYIHFGAPKIFYGVPGSYRCKFEEAVKKHLPQLSAHPCLLHNLGTQFSPSILTSEGIPVYRCVQNPKEFVLILPGAYHADFNSGFNCYEAVNFAPFDWLPHGQIALEHYCEQGRKTSISHDKLLLEAAKEAIRALGELTMLNKNSFDNLKLRAVCRSNGILRKTLKTRVSTEVRRRKYLCASLESQKMEDDFCATTKRVCAICFYDLYLSAIGCKCSPHEYTCLLHAKQLCACAWSEKYLLIRYGIDELNIMVDVLDEKVSAVLKWAKEKLGLPVSDVAKDASKDGGTVPLFEMVKVPVIFDVGLSESMSHHLTSRRTSDIQQDQKNNLDRRSGSCVGADALNHRSQSKENAHDENNVLLLKISQHTAVGENIATSSIAVRKKHLARESSSTKKNVIILSDDDED</sequence>
<dbReference type="PROSITE" id="PS51184">
    <property type="entry name" value="JMJC"/>
    <property type="match status" value="1"/>
</dbReference>
<dbReference type="SMART" id="SM00558">
    <property type="entry name" value="JmjC"/>
    <property type="match status" value="1"/>
</dbReference>
<dbReference type="Gene3D" id="2.60.120.650">
    <property type="entry name" value="Cupin"/>
    <property type="match status" value="1"/>
</dbReference>
<evidence type="ECO:0000313" key="4">
    <source>
        <dbReference type="EMBL" id="KAJ8552981.1"/>
    </source>
</evidence>
<dbReference type="Pfam" id="PF02375">
    <property type="entry name" value="JmjN"/>
    <property type="match status" value="1"/>
</dbReference>
<dbReference type="Proteomes" id="UP001152561">
    <property type="component" value="Unassembled WGS sequence"/>
</dbReference>
<dbReference type="PANTHER" id="PTHR10694">
    <property type="entry name" value="LYSINE-SPECIFIC DEMETHYLASE"/>
    <property type="match status" value="1"/>
</dbReference>
<accession>A0A9Q1RC89</accession>
<dbReference type="OrthoDB" id="1678912at2759"/>
<dbReference type="EMBL" id="JAJAGQ010000009">
    <property type="protein sequence ID" value="KAJ8552981.1"/>
    <property type="molecule type" value="Genomic_DNA"/>
</dbReference>
<evidence type="ECO:0000259" key="3">
    <source>
        <dbReference type="PROSITE" id="PS51184"/>
    </source>
</evidence>
<dbReference type="GO" id="GO:0005634">
    <property type="term" value="C:nucleus"/>
    <property type="evidence" value="ECO:0007669"/>
    <property type="project" value="TreeGrafter"/>
</dbReference>
<reference evidence="5" key="1">
    <citation type="journal article" date="2023" name="Proc. Natl. Acad. Sci. U.S.A.">
        <title>Genomic and structural basis for evolution of tropane alkaloid biosynthesis.</title>
        <authorList>
            <person name="Wanga Y.-J."/>
            <person name="Taina T."/>
            <person name="Yua J.-Y."/>
            <person name="Lia J."/>
            <person name="Xua B."/>
            <person name="Chenc J."/>
            <person name="D'Auriad J.C."/>
            <person name="Huanga J.-P."/>
            <person name="Huanga S.-X."/>
        </authorList>
    </citation>
    <scope>NUCLEOTIDE SEQUENCE [LARGE SCALE GENOMIC DNA]</scope>
    <source>
        <strain evidence="5">cv. KIB-2019</strain>
    </source>
</reference>
<dbReference type="PANTHER" id="PTHR10694:SF100">
    <property type="entry name" value="LYSINE-SPECIFIC DEMETHYLASE JMJ16 ISOFORM X1"/>
    <property type="match status" value="1"/>
</dbReference>
<proteinExistence type="predicted"/>
<organism evidence="4 5">
    <name type="scientific">Anisodus acutangulus</name>
    <dbReference type="NCBI Taxonomy" id="402998"/>
    <lineage>
        <taxon>Eukaryota</taxon>
        <taxon>Viridiplantae</taxon>
        <taxon>Streptophyta</taxon>
        <taxon>Embryophyta</taxon>
        <taxon>Tracheophyta</taxon>
        <taxon>Spermatophyta</taxon>
        <taxon>Magnoliopsida</taxon>
        <taxon>eudicotyledons</taxon>
        <taxon>Gunneridae</taxon>
        <taxon>Pentapetalae</taxon>
        <taxon>asterids</taxon>
        <taxon>lamiids</taxon>
        <taxon>Solanales</taxon>
        <taxon>Solanaceae</taxon>
        <taxon>Solanoideae</taxon>
        <taxon>Hyoscyameae</taxon>
        <taxon>Anisodus</taxon>
    </lineage>
</organism>
<comment type="caution">
    <text evidence="4">The sequence shown here is derived from an EMBL/GenBank/DDBJ whole genome shotgun (WGS) entry which is preliminary data.</text>
</comment>
<evidence type="ECO:0000259" key="2">
    <source>
        <dbReference type="PROSITE" id="PS51183"/>
    </source>
</evidence>
<dbReference type="InterPro" id="IPR003347">
    <property type="entry name" value="JmjC_dom"/>
</dbReference>
<name>A0A9Q1RC89_9SOLA</name>
<feature type="domain" description="JmjC" evidence="3">
    <location>
        <begin position="346"/>
        <end position="511"/>
    </location>
</feature>
<dbReference type="GO" id="GO:0034647">
    <property type="term" value="F:histone H3K4me/H3K4me2/H3K4me3 demethylase activity"/>
    <property type="evidence" value="ECO:0007669"/>
    <property type="project" value="TreeGrafter"/>
</dbReference>
<gene>
    <name evidence="4" type="ORF">K7X08_020374</name>
</gene>
<evidence type="ECO:0000256" key="1">
    <source>
        <dbReference type="SAM" id="MobiDB-lite"/>
    </source>
</evidence>
<dbReference type="AlphaFoldDB" id="A0A9Q1RC89"/>